<name>A0A7C8ZWP5_OPUST</name>
<evidence type="ECO:0000313" key="1">
    <source>
        <dbReference type="EMBL" id="MBA4651655.1"/>
    </source>
</evidence>
<dbReference type="EMBL" id="GISG01171139">
    <property type="protein sequence ID" value="MBA4651655.1"/>
    <property type="molecule type" value="Transcribed_RNA"/>
</dbReference>
<organism evidence="1">
    <name type="scientific">Opuntia streptacantha</name>
    <name type="common">Prickly pear cactus</name>
    <name type="synonym">Opuntia cardona</name>
    <dbReference type="NCBI Taxonomy" id="393608"/>
    <lineage>
        <taxon>Eukaryota</taxon>
        <taxon>Viridiplantae</taxon>
        <taxon>Streptophyta</taxon>
        <taxon>Embryophyta</taxon>
        <taxon>Tracheophyta</taxon>
        <taxon>Spermatophyta</taxon>
        <taxon>Magnoliopsida</taxon>
        <taxon>eudicotyledons</taxon>
        <taxon>Gunneridae</taxon>
        <taxon>Pentapetalae</taxon>
        <taxon>Caryophyllales</taxon>
        <taxon>Cactineae</taxon>
        <taxon>Cactaceae</taxon>
        <taxon>Opuntioideae</taxon>
        <taxon>Opuntia</taxon>
    </lineage>
</organism>
<reference evidence="1" key="1">
    <citation type="journal article" date="2013" name="J. Plant Res.">
        <title>Effect of fungi and light on seed germination of three Opuntia species from semiarid lands of central Mexico.</title>
        <authorList>
            <person name="Delgado-Sanchez P."/>
            <person name="Jimenez-Bremont J.F."/>
            <person name="Guerrero-Gonzalez Mde L."/>
            <person name="Flores J."/>
        </authorList>
    </citation>
    <scope>NUCLEOTIDE SEQUENCE</scope>
    <source>
        <tissue evidence="1">Cladode</tissue>
    </source>
</reference>
<protein>
    <submittedName>
        <fullName evidence="1">Uncharacterized protein</fullName>
    </submittedName>
</protein>
<accession>A0A7C8ZWP5</accession>
<dbReference type="InterPro" id="IPR032675">
    <property type="entry name" value="LRR_dom_sf"/>
</dbReference>
<dbReference type="SUPFAM" id="SSF52047">
    <property type="entry name" value="RNI-like"/>
    <property type="match status" value="1"/>
</dbReference>
<dbReference type="Gene3D" id="3.80.10.10">
    <property type="entry name" value="Ribonuclease Inhibitor"/>
    <property type="match status" value="1"/>
</dbReference>
<proteinExistence type="predicted"/>
<sequence>MERSTTEFRSLRKISIPWSRLDQRMVDTLLASCSRVLEELILLKCKGLKLLRLAEFSKLRVLRVLVEGLNRVTINAPNLHCICLTELDRSCSVNVASCTNLVKLSLHICSITNDFFNRGLANFTCLQSLSVWMCSPLKL</sequence>
<reference evidence="1" key="2">
    <citation type="submission" date="2020-07" db="EMBL/GenBank/DDBJ databases">
        <authorList>
            <person name="Vera ALvarez R."/>
            <person name="Arias-Moreno D.M."/>
            <person name="Jimenez-Jacinto V."/>
            <person name="Jimenez-Bremont J.F."/>
            <person name="Swaminathan K."/>
            <person name="Moose S.P."/>
            <person name="Guerrero-Gonzalez M.L."/>
            <person name="Marino-Ramirez L."/>
            <person name="Landsman D."/>
            <person name="Rodriguez-Kessler M."/>
            <person name="Delgado-Sanchez P."/>
        </authorList>
    </citation>
    <scope>NUCLEOTIDE SEQUENCE</scope>
    <source>
        <tissue evidence="1">Cladode</tissue>
    </source>
</reference>
<dbReference type="AlphaFoldDB" id="A0A7C8ZWP5"/>